<keyword evidence="2" id="KW-1185">Reference proteome</keyword>
<reference evidence="1 2" key="1">
    <citation type="submission" date="2018-01" db="EMBL/GenBank/DDBJ databases">
        <title>Saezia sanguinis gen. nov., sp. nov., in the order Burkholderiales isolated from human blood.</title>
        <authorList>
            <person name="Medina-Pascual M.J."/>
            <person name="Valdezate S."/>
            <person name="Monzon S."/>
            <person name="Cuesta I."/>
            <person name="Carrasco G."/>
            <person name="Villalon P."/>
            <person name="Saez-Nieto J.A."/>
        </authorList>
    </citation>
    <scope>NUCLEOTIDE SEQUENCE [LARGE SCALE GENOMIC DNA]</scope>
    <source>
        <strain evidence="1 2">CNM695-12</strain>
    </source>
</reference>
<sequence>MLEKIGACDVLRPYVEIIAEMVKLYQNVVYQLKSQTARMDGFKRQNQVLLIYLTRVFF</sequence>
<dbReference type="EMBL" id="PQSP01000001">
    <property type="protein sequence ID" value="RUS67914.1"/>
    <property type="molecule type" value="Genomic_DNA"/>
</dbReference>
<accession>A0A433SGX9</accession>
<dbReference type="AlphaFoldDB" id="A0A433SGX9"/>
<evidence type="ECO:0000313" key="2">
    <source>
        <dbReference type="Proteomes" id="UP000286947"/>
    </source>
</evidence>
<gene>
    <name evidence="1" type="ORF">CUZ56_00395</name>
</gene>
<protein>
    <submittedName>
        <fullName evidence="1">Uncharacterized protein</fullName>
    </submittedName>
</protein>
<organism evidence="1 2">
    <name type="scientific">Saezia sanguinis</name>
    <dbReference type="NCBI Taxonomy" id="1965230"/>
    <lineage>
        <taxon>Bacteria</taxon>
        <taxon>Pseudomonadati</taxon>
        <taxon>Pseudomonadota</taxon>
        <taxon>Betaproteobacteria</taxon>
        <taxon>Burkholderiales</taxon>
        <taxon>Saeziaceae</taxon>
        <taxon>Saezia</taxon>
    </lineage>
</organism>
<evidence type="ECO:0000313" key="1">
    <source>
        <dbReference type="EMBL" id="RUS67914.1"/>
    </source>
</evidence>
<name>A0A433SGX9_9BURK</name>
<proteinExistence type="predicted"/>
<comment type="caution">
    <text evidence="1">The sequence shown here is derived from an EMBL/GenBank/DDBJ whole genome shotgun (WGS) entry which is preliminary data.</text>
</comment>
<dbReference type="Proteomes" id="UP000286947">
    <property type="component" value="Unassembled WGS sequence"/>
</dbReference>